<accession>A0A0V1G3Q1</accession>
<organism evidence="1 2">
    <name type="scientific">Trichinella pseudospiralis</name>
    <name type="common">Parasitic roundworm</name>
    <dbReference type="NCBI Taxonomy" id="6337"/>
    <lineage>
        <taxon>Eukaryota</taxon>
        <taxon>Metazoa</taxon>
        <taxon>Ecdysozoa</taxon>
        <taxon>Nematoda</taxon>
        <taxon>Enoplea</taxon>
        <taxon>Dorylaimia</taxon>
        <taxon>Trichinellida</taxon>
        <taxon>Trichinellidae</taxon>
        <taxon>Trichinella</taxon>
    </lineage>
</organism>
<reference evidence="1 2" key="1">
    <citation type="submission" date="2015-01" db="EMBL/GenBank/DDBJ databases">
        <title>Evolution of Trichinella species and genotypes.</title>
        <authorList>
            <person name="Korhonen P.K."/>
            <person name="Edoardo P."/>
            <person name="Giuseppe L.R."/>
            <person name="Gasser R.B."/>
        </authorList>
    </citation>
    <scope>NUCLEOTIDE SEQUENCE [LARGE SCALE GENOMIC DNA]</scope>
    <source>
        <strain evidence="1">ISS470</strain>
    </source>
</reference>
<dbReference type="EMBL" id="JYDT01000005">
    <property type="protein sequence ID" value="KRY92757.1"/>
    <property type="molecule type" value="Genomic_DNA"/>
</dbReference>
<protein>
    <submittedName>
        <fullName evidence="1">Uncharacterized protein</fullName>
    </submittedName>
</protein>
<proteinExistence type="predicted"/>
<evidence type="ECO:0000313" key="1">
    <source>
        <dbReference type="EMBL" id="KRY92757.1"/>
    </source>
</evidence>
<gene>
    <name evidence="1" type="ORF">T4D_5655</name>
</gene>
<evidence type="ECO:0000313" key="2">
    <source>
        <dbReference type="Proteomes" id="UP000054995"/>
    </source>
</evidence>
<comment type="caution">
    <text evidence="1">The sequence shown here is derived from an EMBL/GenBank/DDBJ whole genome shotgun (WGS) entry which is preliminary data.</text>
</comment>
<sequence length="77" mass="8926">MKPSDSSIVVCSSKSCISTERRQIFSLQSREPVASVRRRSSPVINSHKQRTSFEWPRNAPRYTKSSFSRDIIFLSKY</sequence>
<keyword evidence="2" id="KW-1185">Reference proteome</keyword>
<name>A0A0V1G3Q1_TRIPS</name>
<dbReference type="Proteomes" id="UP000054995">
    <property type="component" value="Unassembled WGS sequence"/>
</dbReference>